<dbReference type="EMBL" id="GEGO01007392">
    <property type="protein sequence ID" value="JAR88012.1"/>
    <property type="molecule type" value="Transcribed_RNA"/>
</dbReference>
<dbReference type="Gene3D" id="4.10.60.10">
    <property type="entry name" value="Zinc finger, CCHC-type"/>
    <property type="match status" value="1"/>
</dbReference>
<organism evidence="1">
    <name type="scientific">Ixodes ricinus</name>
    <name type="common">Common tick</name>
    <name type="synonym">Acarus ricinus</name>
    <dbReference type="NCBI Taxonomy" id="34613"/>
    <lineage>
        <taxon>Eukaryota</taxon>
        <taxon>Metazoa</taxon>
        <taxon>Ecdysozoa</taxon>
        <taxon>Arthropoda</taxon>
        <taxon>Chelicerata</taxon>
        <taxon>Arachnida</taxon>
        <taxon>Acari</taxon>
        <taxon>Parasitiformes</taxon>
        <taxon>Ixodida</taxon>
        <taxon>Ixodoidea</taxon>
        <taxon>Ixodidae</taxon>
        <taxon>Ixodinae</taxon>
        <taxon>Ixodes</taxon>
    </lineage>
</organism>
<proteinExistence type="predicted"/>
<dbReference type="GO" id="GO:0008270">
    <property type="term" value="F:zinc ion binding"/>
    <property type="evidence" value="ECO:0007669"/>
    <property type="project" value="InterPro"/>
</dbReference>
<reference evidence="1" key="1">
    <citation type="journal article" date="2018" name="PLoS Negl. Trop. Dis.">
        <title>Sialome diversity of ticks revealed by RNAseq of single tick salivary glands.</title>
        <authorList>
            <person name="Perner J."/>
            <person name="Kropackova S."/>
            <person name="Kopacek P."/>
            <person name="Ribeiro J.M."/>
        </authorList>
    </citation>
    <scope>NUCLEOTIDE SEQUENCE</scope>
    <source>
        <strain evidence="1">Siblings of single egg batch collected in Ceske Budejovice</strain>
        <tissue evidence="1">Salivary glands</tissue>
    </source>
</reference>
<feature type="non-terminal residue" evidence="1">
    <location>
        <position position="1"/>
    </location>
</feature>
<accession>A0A147BC30</accession>
<evidence type="ECO:0000313" key="1">
    <source>
        <dbReference type="EMBL" id="JAR88012.1"/>
    </source>
</evidence>
<protein>
    <submittedName>
        <fullName evidence="1">Putative retrovirus-related pol polyprotein from transposon</fullName>
    </submittedName>
</protein>
<dbReference type="SUPFAM" id="SSF57756">
    <property type="entry name" value="Retrovirus zinc finger-like domains"/>
    <property type="match status" value="1"/>
</dbReference>
<dbReference type="GO" id="GO:0003676">
    <property type="term" value="F:nucleic acid binding"/>
    <property type="evidence" value="ECO:0007669"/>
    <property type="project" value="InterPro"/>
</dbReference>
<sequence>QKPPFNSNGEPRCFNCDEYGDMSANCSKPRKREHCSKCHRIGHKTVDCRASGTGSMTVENHHVKNKEQVNAQNKKYFQDALIEKKLVRTWKPMRYAAQEGCR</sequence>
<dbReference type="InterPro" id="IPR036875">
    <property type="entry name" value="Znf_CCHC_sf"/>
</dbReference>
<name>A0A147BC30_IXORI</name>
<dbReference type="AlphaFoldDB" id="A0A147BC30"/>